<dbReference type="PANTHER" id="PTHR42760">
    <property type="entry name" value="SHORT-CHAIN DEHYDROGENASES/REDUCTASES FAMILY MEMBER"/>
    <property type="match status" value="1"/>
</dbReference>
<dbReference type="PROSITE" id="PS00061">
    <property type="entry name" value="ADH_SHORT"/>
    <property type="match status" value="1"/>
</dbReference>
<dbReference type="PRINTS" id="PR00080">
    <property type="entry name" value="SDRFAMILY"/>
</dbReference>
<protein>
    <submittedName>
        <fullName evidence="2">SDR family oxidoreductase</fullName>
    </submittedName>
</protein>
<dbReference type="Gene3D" id="3.40.50.720">
    <property type="entry name" value="NAD(P)-binding Rossmann-like Domain"/>
    <property type="match status" value="1"/>
</dbReference>
<name>A0A844WE84_9RHOB</name>
<organism evidence="2 3">
    <name type="scientific">Pseudooceanicola pacificus</name>
    <dbReference type="NCBI Taxonomy" id="2676438"/>
    <lineage>
        <taxon>Bacteria</taxon>
        <taxon>Pseudomonadati</taxon>
        <taxon>Pseudomonadota</taxon>
        <taxon>Alphaproteobacteria</taxon>
        <taxon>Rhodobacterales</taxon>
        <taxon>Paracoccaceae</taxon>
        <taxon>Pseudooceanicola</taxon>
    </lineage>
</organism>
<comment type="similarity">
    <text evidence="1">Belongs to the short-chain dehydrogenases/reductases (SDR) family.</text>
</comment>
<dbReference type="Proteomes" id="UP000443843">
    <property type="component" value="Unassembled WGS sequence"/>
</dbReference>
<keyword evidence="3" id="KW-1185">Reference proteome</keyword>
<proteinExistence type="inferred from homology"/>
<evidence type="ECO:0000256" key="1">
    <source>
        <dbReference type="ARBA" id="ARBA00006484"/>
    </source>
</evidence>
<dbReference type="FunFam" id="3.40.50.720:FF:000084">
    <property type="entry name" value="Short-chain dehydrogenase reductase"/>
    <property type="match status" value="1"/>
</dbReference>
<dbReference type="EMBL" id="WNXQ01000004">
    <property type="protein sequence ID" value="MWB78190.1"/>
    <property type="molecule type" value="Genomic_DNA"/>
</dbReference>
<dbReference type="InterPro" id="IPR002347">
    <property type="entry name" value="SDR_fam"/>
</dbReference>
<comment type="caution">
    <text evidence="2">The sequence shown here is derived from an EMBL/GenBank/DDBJ whole genome shotgun (WGS) entry which is preliminary data.</text>
</comment>
<evidence type="ECO:0000313" key="2">
    <source>
        <dbReference type="EMBL" id="MWB78190.1"/>
    </source>
</evidence>
<dbReference type="GO" id="GO:0016616">
    <property type="term" value="F:oxidoreductase activity, acting on the CH-OH group of donors, NAD or NADP as acceptor"/>
    <property type="evidence" value="ECO:0007669"/>
    <property type="project" value="TreeGrafter"/>
</dbReference>
<dbReference type="InterPro" id="IPR020904">
    <property type="entry name" value="Sc_DH/Rdtase_CS"/>
</dbReference>
<dbReference type="SUPFAM" id="SSF51735">
    <property type="entry name" value="NAD(P)-binding Rossmann-fold domains"/>
    <property type="match status" value="1"/>
</dbReference>
<dbReference type="Pfam" id="PF13561">
    <property type="entry name" value="adh_short_C2"/>
    <property type="match status" value="1"/>
</dbReference>
<dbReference type="RefSeq" id="WP_160382456.1">
    <property type="nucleotide sequence ID" value="NZ_WNXQ01000004.1"/>
</dbReference>
<dbReference type="PRINTS" id="PR00081">
    <property type="entry name" value="GDHRDH"/>
</dbReference>
<reference evidence="2 3" key="1">
    <citation type="submission" date="2019-11" db="EMBL/GenBank/DDBJ databases">
        <title>Pseudooceanicola pacifica sp. nov., isolated from deep-sea sediment of the Pacific Ocean.</title>
        <authorList>
            <person name="Lyu L."/>
        </authorList>
    </citation>
    <scope>NUCLEOTIDE SEQUENCE [LARGE SCALE GENOMIC DNA]</scope>
    <source>
        <strain evidence="2 3">216_PA32_1</strain>
    </source>
</reference>
<dbReference type="InterPro" id="IPR036291">
    <property type="entry name" value="NAD(P)-bd_dom_sf"/>
</dbReference>
<evidence type="ECO:0000313" key="3">
    <source>
        <dbReference type="Proteomes" id="UP000443843"/>
    </source>
</evidence>
<dbReference type="AlphaFoldDB" id="A0A844WE84"/>
<sequence>MQNYGLKDRVIAITGGASGIGRSAALAAAKDGAKVAVLDINQDNIDKTVEELKGFGVAAQGYALDVRDEAAMARTADAVEADLGPVHGLFSSAGISRTSPAETLAVADLDDVLDINVNGVFLAAREFARHMIARGAGSIVNVGSIDGLGGHPGRLHYVSSKHAVAGMTKSLALEWGRYGIRVNAIMPGFVDTPLLRANMPQKYIDRVVFDRTPLGRMAQSDEIGAVALMLMSDAASYMSGAIVPVDGGMTAGFLTRGQGGDYASKTLLSQGVYTE</sequence>
<accession>A0A844WE84</accession>
<gene>
    <name evidence="2" type="ORF">GLS40_09155</name>
</gene>